<dbReference type="WBParaSite" id="nRc.2.0.1.t42282-RA">
    <property type="protein sequence ID" value="nRc.2.0.1.t42282-RA"/>
    <property type="gene ID" value="nRc.2.0.1.g42282"/>
</dbReference>
<proteinExistence type="predicted"/>
<protein>
    <submittedName>
        <fullName evidence="3">Uncharacterized protein</fullName>
    </submittedName>
</protein>
<evidence type="ECO:0000256" key="1">
    <source>
        <dbReference type="SAM" id="MobiDB-lite"/>
    </source>
</evidence>
<reference evidence="3" key="1">
    <citation type="submission" date="2022-11" db="UniProtKB">
        <authorList>
            <consortium name="WormBaseParasite"/>
        </authorList>
    </citation>
    <scope>IDENTIFICATION</scope>
</reference>
<dbReference type="AlphaFoldDB" id="A0A915KUX9"/>
<accession>A0A915KUX9</accession>
<name>A0A915KUX9_ROMCU</name>
<evidence type="ECO:0000313" key="3">
    <source>
        <dbReference type="WBParaSite" id="nRc.2.0.1.t42282-RA"/>
    </source>
</evidence>
<sequence length="189" mass="20637">MNLKTRKCDARHEYNTEQNMKKALDTGSSYSFEPTLVKANTILFPDTDCRTNGEKANAARGRSPFNNLSIRILQHEQQSSQSKSDGNKTDFLTICLNWGSAGAPATSPASIKSGPFSPASGQNRGSRVQLRSEPDQKVPPDTTSGRKTKILSLNKLSSPGLSYVLSIAIGSTKRLIGNDKYDETKTYYG</sequence>
<dbReference type="Proteomes" id="UP000887565">
    <property type="component" value="Unplaced"/>
</dbReference>
<organism evidence="2 3">
    <name type="scientific">Romanomermis culicivorax</name>
    <name type="common">Nematode worm</name>
    <dbReference type="NCBI Taxonomy" id="13658"/>
    <lineage>
        <taxon>Eukaryota</taxon>
        <taxon>Metazoa</taxon>
        <taxon>Ecdysozoa</taxon>
        <taxon>Nematoda</taxon>
        <taxon>Enoplea</taxon>
        <taxon>Dorylaimia</taxon>
        <taxon>Mermithida</taxon>
        <taxon>Mermithoidea</taxon>
        <taxon>Mermithidae</taxon>
        <taxon>Romanomermis</taxon>
    </lineage>
</organism>
<evidence type="ECO:0000313" key="2">
    <source>
        <dbReference type="Proteomes" id="UP000887565"/>
    </source>
</evidence>
<feature type="region of interest" description="Disordered" evidence="1">
    <location>
        <begin position="106"/>
        <end position="147"/>
    </location>
</feature>
<keyword evidence="2" id="KW-1185">Reference proteome</keyword>